<proteinExistence type="predicted"/>
<dbReference type="Gene3D" id="1.25.40.20">
    <property type="entry name" value="Ankyrin repeat-containing domain"/>
    <property type="match status" value="3"/>
</dbReference>
<dbReference type="InterPro" id="IPR002110">
    <property type="entry name" value="Ankyrin_rpt"/>
</dbReference>
<reference evidence="11" key="1">
    <citation type="submission" date="2020-08" db="EMBL/GenBank/DDBJ databases">
        <title>Plant Genome Project.</title>
        <authorList>
            <person name="Zhang R.-G."/>
        </authorList>
    </citation>
    <scope>NUCLEOTIDE SEQUENCE</scope>
    <source>
        <strain evidence="11">WSP0</strain>
        <tissue evidence="11">Leaf</tissue>
    </source>
</reference>
<organism evidence="11 12">
    <name type="scientific">Rhododendron griersonianum</name>
    <dbReference type="NCBI Taxonomy" id="479676"/>
    <lineage>
        <taxon>Eukaryota</taxon>
        <taxon>Viridiplantae</taxon>
        <taxon>Streptophyta</taxon>
        <taxon>Embryophyta</taxon>
        <taxon>Tracheophyta</taxon>
        <taxon>Spermatophyta</taxon>
        <taxon>Magnoliopsida</taxon>
        <taxon>eudicotyledons</taxon>
        <taxon>Gunneridae</taxon>
        <taxon>Pentapetalae</taxon>
        <taxon>asterids</taxon>
        <taxon>Ericales</taxon>
        <taxon>Ericaceae</taxon>
        <taxon>Ericoideae</taxon>
        <taxon>Rhodoreae</taxon>
        <taxon>Rhododendron</taxon>
    </lineage>
</organism>
<gene>
    <name evidence="11" type="ORF">RHGRI_009717</name>
</gene>
<dbReference type="Pfam" id="PF13962">
    <property type="entry name" value="PGG"/>
    <property type="match status" value="1"/>
</dbReference>
<feature type="domain" description="PGG" evidence="10">
    <location>
        <begin position="530"/>
        <end position="634"/>
    </location>
</feature>
<protein>
    <recommendedName>
        <fullName evidence="10">PGG domain-containing protein</fullName>
    </recommendedName>
</protein>
<keyword evidence="2 9" id="KW-0812">Transmembrane</keyword>
<evidence type="ECO:0000256" key="3">
    <source>
        <dbReference type="ARBA" id="ARBA00022737"/>
    </source>
</evidence>
<comment type="caution">
    <text evidence="11">The sequence shown here is derived from an EMBL/GenBank/DDBJ whole genome shotgun (WGS) entry which is preliminary data.</text>
</comment>
<evidence type="ECO:0000256" key="9">
    <source>
        <dbReference type="SAM" id="Phobius"/>
    </source>
</evidence>
<name>A0AAV6KGF1_9ERIC</name>
<keyword evidence="3" id="KW-0677">Repeat</keyword>
<evidence type="ECO:0000256" key="5">
    <source>
        <dbReference type="ARBA" id="ARBA00023043"/>
    </source>
</evidence>
<evidence type="ECO:0000256" key="2">
    <source>
        <dbReference type="ARBA" id="ARBA00022692"/>
    </source>
</evidence>
<evidence type="ECO:0000256" key="7">
    <source>
        <dbReference type="PROSITE-ProRule" id="PRU00023"/>
    </source>
</evidence>
<accession>A0AAV6KGF1</accession>
<feature type="transmembrane region" description="Helical" evidence="9">
    <location>
        <begin position="618"/>
        <end position="638"/>
    </location>
</feature>
<evidence type="ECO:0000256" key="6">
    <source>
        <dbReference type="ARBA" id="ARBA00023136"/>
    </source>
</evidence>
<dbReference type="AlphaFoldDB" id="A0AAV6KGF1"/>
<dbReference type="SUPFAM" id="SSF48403">
    <property type="entry name" value="Ankyrin repeat"/>
    <property type="match status" value="1"/>
</dbReference>
<evidence type="ECO:0000313" key="11">
    <source>
        <dbReference type="EMBL" id="KAG5551390.1"/>
    </source>
</evidence>
<feature type="transmembrane region" description="Helical" evidence="9">
    <location>
        <begin position="532"/>
        <end position="553"/>
    </location>
</feature>
<dbReference type="EMBL" id="JACTNZ010000004">
    <property type="protein sequence ID" value="KAG5551390.1"/>
    <property type="molecule type" value="Genomic_DNA"/>
</dbReference>
<feature type="compositionally biased region" description="Basic and acidic residues" evidence="8">
    <location>
        <begin position="128"/>
        <end position="141"/>
    </location>
</feature>
<evidence type="ECO:0000313" key="12">
    <source>
        <dbReference type="Proteomes" id="UP000823749"/>
    </source>
</evidence>
<evidence type="ECO:0000256" key="8">
    <source>
        <dbReference type="SAM" id="MobiDB-lite"/>
    </source>
</evidence>
<feature type="region of interest" description="Disordered" evidence="8">
    <location>
        <begin position="102"/>
        <end position="144"/>
    </location>
</feature>
<dbReference type="GO" id="GO:0005886">
    <property type="term" value="C:plasma membrane"/>
    <property type="evidence" value="ECO:0007669"/>
    <property type="project" value="TreeGrafter"/>
</dbReference>
<evidence type="ECO:0000259" key="10">
    <source>
        <dbReference type="Pfam" id="PF13962"/>
    </source>
</evidence>
<evidence type="ECO:0000256" key="4">
    <source>
        <dbReference type="ARBA" id="ARBA00022989"/>
    </source>
</evidence>
<feature type="repeat" description="ANK" evidence="7">
    <location>
        <begin position="79"/>
        <end position="111"/>
    </location>
</feature>
<dbReference type="PROSITE" id="PS50088">
    <property type="entry name" value="ANK_REPEAT"/>
    <property type="match status" value="1"/>
</dbReference>
<keyword evidence="6 9" id="KW-0472">Membrane</keyword>
<dbReference type="Pfam" id="PF00023">
    <property type="entry name" value="Ank"/>
    <property type="match status" value="1"/>
</dbReference>
<sequence length="776" mass="87430">MHPWLYKAAKEGDVRRFSGIDGRNITEEKAMRIEDGMFLKRTQHGNNNILHIAARAGRDTFVAEALRRFPFLSDQVNSQDDTPLLVAARFGHLQVVKTLADPNNKLPMQDDDTATAVESGTNSRSSRRQRDVEEGLVDHPLEQGTVQDNVATMDNRTNSSNISHRQKDVEEGLLDDQLKQATSLENGTNLRDMATALENEINSSRSRHLSGVEEELDDHQLDVAIPSHWRVTNEQGTTITTALHEALRNGHQDVARYLLGLKPEMATFDNLAGESPLFLAAESRCELFMSDILLSTRPYSTNGPDGLNALHASRHCCGTIISKLIKQNPDLMRKLDNHGKAAIHHAIEANYWVLLDRMLKADPLIALFRDADGYTALLRASRRGYWKACERILQVCPESIEARNDEGQHALHLANPRKLTTGKIPPEMWELINVGDDEGNTSLHLAVNKDHYAKARLLASSASIELGAVNKEGLTALDLCESDWKHKNRKSQIWFHLRRRGASRGRHPNKHEVPVRGMGKVFRSPNEDRKPIINTLAMVAALIAALTFAAAFTMPGGYDSSTHNLGVATLAKKATFQVFILSNTLAMCCSIQTLFLLLQATRVDPNLSFPLTNTSRKLLRIALYATVVAFFSGCNAHMSIRLDREKAKYVVYSFNATHNHDLQNEETAHMLPSLRNISAAQAYEVDLVDDSGIRLKSAHEFMGRQAGGMGNLGYTQQDHKNYLRSKRQTDLERYILKRWTRDAKAGIVRSQQKLFQIRSHFLVPQWQERWFRYLYF</sequence>
<dbReference type="InterPro" id="IPR026961">
    <property type="entry name" value="PGG_dom"/>
</dbReference>
<keyword evidence="4 9" id="KW-1133">Transmembrane helix</keyword>
<keyword evidence="5 7" id="KW-0040">ANK repeat</keyword>
<dbReference type="Proteomes" id="UP000823749">
    <property type="component" value="Chromosome 4"/>
</dbReference>
<dbReference type="PANTHER" id="PTHR24186">
    <property type="entry name" value="PROTEIN PHOSPHATASE 1 REGULATORY SUBUNIT"/>
    <property type="match status" value="1"/>
</dbReference>
<keyword evidence="12" id="KW-1185">Reference proteome</keyword>
<dbReference type="SMART" id="SM00248">
    <property type="entry name" value="ANK"/>
    <property type="match status" value="6"/>
</dbReference>
<dbReference type="Pfam" id="PF12796">
    <property type="entry name" value="Ank_2"/>
    <property type="match status" value="1"/>
</dbReference>
<comment type="subcellular location">
    <subcellularLocation>
        <location evidence="1">Membrane</location>
        <topology evidence="1">Multi-pass membrane protein</topology>
    </subcellularLocation>
</comment>
<dbReference type="InterPro" id="IPR036770">
    <property type="entry name" value="Ankyrin_rpt-contain_sf"/>
</dbReference>
<evidence type="ECO:0000256" key="1">
    <source>
        <dbReference type="ARBA" id="ARBA00004141"/>
    </source>
</evidence>
<dbReference type="PANTHER" id="PTHR24186:SF50">
    <property type="entry name" value="ANKYRIN REPEAT-CONTAINING PROTEIN ITN1-LIKE ISOFORM X1"/>
    <property type="match status" value="1"/>
</dbReference>
<feature type="transmembrane region" description="Helical" evidence="9">
    <location>
        <begin position="574"/>
        <end position="598"/>
    </location>
</feature>